<dbReference type="InterPro" id="IPR029058">
    <property type="entry name" value="AB_hydrolase_fold"/>
</dbReference>
<dbReference type="Pfam" id="PF00561">
    <property type="entry name" value="Abhydrolase_1"/>
    <property type="match status" value="1"/>
</dbReference>
<dbReference type="PRINTS" id="PR00412">
    <property type="entry name" value="EPOXHYDRLASE"/>
</dbReference>
<dbReference type="AlphaFoldDB" id="A0A098S4Y2"/>
<dbReference type="PANTHER" id="PTHR43798">
    <property type="entry name" value="MONOACYLGLYCEROL LIPASE"/>
    <property type="match status" value="1"/>
</dbReference>
<dbReference type="OrthoDB" id="9799612at2"/>
<feature type="domain" description="AB hydrolase-1" evidence="1">
    <location>
        <begin position="33"/>
        <end position="142"/>
    </location>
</feature>
<protein>
    <recommendedName>
        <fullName evidence="1">AB hydrolase-1 domain-containing protein</fullName>
    </recommendedName>
</protein>
<dbReference type="SUPFAM" id="SSF53474">
    <property type="entry name" value="alpha/beta-Hydrolases"/>
    <property type="match status" value="1"/>
</dbReference>
<dbReference type="InterPro" id="IPR000639">
    <property type="entry name" value="Epox_hydrolase-like"/>
</dbReference>
<dbReference type="EMBL" id="JPOS01000038">
    <property type="protein sequence ID" value="KGE87205.1"/>
    <property type="molecule type" value="Genomic_DNA"/>
</dbReference>
<dbReference type="STRING" id="1524460.IX84_16275"/>
<reference evidence="2 3" key="1">
    <citation type="journal article" date="2014" name="Int. J. Syst. Evol. Microbiol.">
        <title>Phaeodactylibacter xiamenensis gen. nov., sp. nov., a member of the family Saprospiraceae isolated from the marine alga Phaeodactylum tricornutum.</title>
        <authorList>
            <person name="Chen Z.Jr."/>
            <person name="Lei X."/>
            <person name="Lai Q."/>
            <person name="Li Y."/>
            <person name="Zhang B."/>
            <person name="Zhang J."/>
            <person name="Zhang H."/>
            <person name="Yang L."/>
            <person name="Zheng W."/>
            <person name="Tian Y."/>
            <person name="Yu Z."/>
            <person name="Xu H.Jr."/>
            <person name="Zheng T."/>
        </authorList>
    </citation>
    <scope>NUCLEOTIDE SEQUENCE [LARGE SCALE GENOMIC DNA]</scope>
    <source>
        <strain evidence="2 3">KD52</strain>
    </source>
</reference>
<dbReference type="InterPro" id="IPR050266">
    <property type="entry name" value="AB_hydrolase_sf"/>
</dbReference>
<proteinExistence type="predicted"/>
<organism evidence="2 3">
    <name type="scientific">Phaeodactylibacter xiamenensis</name>
    <dbReference type="NCBI Taxonomy" id="1524460"/>
    <lineage>
        <taxon>Bacteria</taxon>
        <taxon>Pseudomonadati</taxon>
        <taxon>Bacteroidota</taxon>
        <taxon>Saprospiria</taxon>
        <taxon>Saprospirales</taxon>
        <taxon>Haliscomenobacteraceae</taxon>
        <taxon>Phaeodactylibacter</taxon>
    </lineage>
</organism>
<accession>A0A098S4Y2</accession>
<evidence type="ECO:0000259" key="1">
    <source>
        <dbReference type="Pfam" id="PF00561"/>
    </source>
</evidence>
<dbReference type="PANTHER" id="PTHR43798:SF33">
    <property type="entry name" value="HYDROLASE, PUTATIVE (AFU_ORTHOLOGUE AFUA_2G14860)-RELATED"/>
    <property type="match status" value="1"/>
</dbReference>
<dbReference type="InterPro" id="IPR000073">
    <property type="entry name" value="AB_hydrolase_1"/>
</dbReference>
<dbReference type="GO" id="GO:0047372">
    <property type="term" value="F:monoacylglycerol lipase activity"/>
    <property type="evidence" value="ECO:0007669"/>
    <property type="project" value="TreeGrafter"/>
</dbReference>
<sequence length="289" mass="34146">MLQLKDWYESGQYFQFDDYRIFYQEASTEKPRTLVLLHGFPTSSWDWRALWEELALEYHLIAPDFLGFGYSDKPTDYDYEISEQADLVEALLDSIGITQYHLLAHDYGDTVAQELLARESGSDAPLKIQSIILLNGGLFPETHQPRPIQKLLLSPIGQWLTPFLSRNTLKRNFDKIFGPNTRPSAREIDEWWSLIRYNNGQRVFHLLIRYMEEREQYRERWVKPMFEPPVMVRLIVGEADPISGRHMAMRYKELVRTPDIQLLPGIGHYPHTEMPKLVLEHCWTFWENL</sequence>
<gene>
    <name evidence="2" type="ORF">IX84_16275</name>
</gene>
<dbReference type="GO" id="GO:0046464">
    <property type="term" value="P:acylglycerol catabolic process"/>
    <property type="evidence" value="ECO:0007669"/>
    <property type="project" value="TreeGrafter"/>
</dbReference>
<comment type="caution">
    <text evidence="2">The sequence shown here is derived from an EMBL/GenBank/DDBJ whole genome shotgun (WGS) entry which is preliminary data.</text>
</comment>
<evidence type="ECO:0000313" key="3">
    <source>
        <dbReference type="Proteomes" id="UP000029736"/>
    </source>
</evidence>
<dbReference type="GO" id="GO:0016020">
    <property type="term" value="C:membrane"/>
    <property type="evidence" value="ECO:0007669"/>
    <property type="project" value="TreeGrafter"/>
</dbReference>
<evidence type="ECO:0000313" key="2">
    <source>
        <dbReference type="EMBL" id="KGE87205.1"/>
    </source>
</evidence>
<dbReference type="Gene3D" id="3.40.50.1820">
    <property type="entry name" value="alpha/beta hydrolase"/>
    <property type="match status" value="1"/>
</dbReference>
<dbReference type="RefSeq" id="WP_044222698.1">
    <property type="nucleotide sequence ID" value="NZ_JBKAGJ010000021.1"/>
</dbReference>
<keyword evidence="3" id="KW-1185">Reference proteome</keyword>
<dbReference type="Proteomes" id="UP000029736">
    <property type="component" value="Unassembled WGS sequence"/>
</dbReference>
<name>A0A098S4Y2_9BACT</name>